<evidence type="ECO:0000256" key="7">
    <source>
        <dbReference type="PROSITE-ProRule" id="PRU00023"/>
    </source>
</evidence>
<feature type="region of interest" description="Disordered" evidence="8">
    <location>
        <begin position="344"/>
        <end position="390"/>
    </location>
</feature>
<dbReference type="Proteomes" id="UP000008311">
    <property type="component" value="Unassembled WGS sequence"/>
</dbReference>
<feature type="domain" description="PGG" evidence="10">
    <location>
        <begin position="394"/>
        <end position="504"/>
    </location>
</feature>
<dbReference type="FunCoup" id="B9RQH1">
    <property type="interactions" value="49"/>
</dbReference>
<sequence>MDPRLLMAVKQNDNTCFERLVQENRSVLLQQECDKSLNTILHLASRMEHTELARRIVQLCPDLVEMENAMGETPLHEVSRNGNADIATLLLETNPWMASMLNLADQSAFSIACSNGHLDVVKLLLNLHWLMDIEEERTGLDEMISTENIVREILKMRPKFALKTDKDGCVPLHYACEKRQFKIIRLLIQFAPASANKFNKNGYTPLHYAAMNGETAILEEFMSLAPTSFNFLTELGQETALHLAAKFGKYNAFVLMASKYTDLIQKADRNEYIIVATHIHVKLRDHEGHTALDLLSQANFCSKFKHIKDLLVKSKNSGNDVGNKSNKQLIIEAGTSLGAHTVIESEELDDNESEQSSSGRGELDRHKHLSERRRKELIKHHKSRRNRQYETQREALQNARNTIILVAILIASVAFTVGLNPPGGVYQDEETLKGQSIAGRKVAFKIFAISNSIALFTSLCIVIILVSIIPFQRKELMRLMVITHKAMWIAVSFMATAFVAAGWVIMPHDQGIWMLAAIIAIGGGIVTAVFIYLGVHIVRHWLRKLKWREERGKKTKIFAVNTERSISKGEIQPRFKSQSESSNSDVESAKSFGYHTY</sequence>
<keyword evidence="12" id="KW-1185">Reference proteome</keyword>
<feature type="transmembrane region" description="Helical" evidence="9">
    <location>
        <begin position="402"/>
        <end position="422"/>
    </location>
</feature>
<dbReference type="InterPro" id="IPR036770">
    <property type="entry name" value="Ankyrin_rpt-contain_sf"/>
</dbReference>
<name>B9RQH1_RICCO</name>
<dbReference type="SMART" id="SM00248">
    <property type="entry name" value="ANK"/>
    <property type="match status" value="6"/>
</dbReference>
<dbReference type="PANTHER" id="PTHR24186">
    <property type="entry name" value="PROTEIN PHOSPHATASE 1 REGULATORY SUBUNIT"/>
    <property type="match status" value="1"/>
</dbReference>
<feature type="repeat" description="ANK" evidence="7">
    <location>
        <begin position="167"/>
        <end position="189"/>
    </location>
</feature>
<keyword evidence="6 9" id="KW-0472">Membrane</keyword>
<keyword evidence="2 9" id="KW-0812">Transmembrane</keyword>
<feature type="repeat" description="ANK" evidence="7">
    <location>
        <begin position="201"/>
        <end position="223"/>
    </location>
</feature>
<gene>
    <name evidence="11" type="ORF">RCOM_1491300</name>
</gene>
<protein>
    <submittedName>
        <fullName evidence="11">Ankyrin repeat-containing protein, putative</fullName>
    </submittedName>
</protein>
<evidence type="ECO:0000256" key="8">
    <source>
        <dbReference type="SAM" id="MobiDB-lite"/>
    </source>
</evidence>
<dbReference type="InterPro" id="IPR026961">
    <property type="entry name" value="PGG_dom"/>
</dbReference>
<feature type="compositionally biased region" description="Basic residues" evidence="8">
    <location>
        <begin position="366"/>
        <end position="386"/>
    </location>
</feature>
<dbReference type="PROSITE" id="PS50088">
    <property type="entry name" value="ANK_REPEAT"/>
    <property type="match status" value="3"/>
</dbReference>
<keyword evidence="5 7" id="KW-0040">ANK repeat</keyword>
<keyword evidence="4 9" id="KW-1133">Transmembrane helix</keyword>
<dbReference type="AlphaFoldDB" id="B9RQH1"/>
<dbReference type="Gene3D" id="1.25.40.20">
    <property type="entry name" value="Ankyrin repeat-containing domain"/>
    <property type="match status" value="2"/>
</dbReference>
<feature type="region of interest" description="Disordered" evidence="8">
    <location>
        <begin position="570"/>
        <end position="597"/>
    </location>
</feature>
<dbReference type="SUPFAM" id="SSF48403">
    <property type="entry name" value="Ankyrin repeat"/>
    <property type="match status" value="1"/>
</dbReference>
<evidence type="ECO:0000256" key="4">
    <source>
        <dbReference type="ARBA" id="ARBA00022989"/>
    </source>
</evidence>
<comment type="subcellular location">
    <subcellularLocation>
        <location evidence="1">Membrane</location>
        <topology evidence="1">Multi-pass membrane protein</topology>
    </subcellularLocation>
</comment>
<feature type="compositionally biased region" description="Acidic residues" evidence="8">
    <location>
        <begin position="344"/>
        <end position="353"/>
    </location>
</feature>
<feature type="transmembrane region" description="Helical" evidence="9">
    <location>
        <begin position="512"/>
        <end position="538"/>
    </location>
</feature>
<evidence type="ECO:0000256" key="2">
    <source>
        <dbReference type="ARBA" id="ARBA00022692"/>
    </source>
</evidence>
<dbReference type="InterPro" id="IPR002110">
    <property type="entry name" value="Ankyrin_rpt"/>
</dbReference>
<dbReference type="Pfam" id="PF13962">
    <property type="entry name" value="PGG"/>
    <property type="match status" value="1"/>
</dbReference>
<proteinExistence type="predicted"/>
<dbReference type="EMBL" id="EQ973801">
    <property type="protein sequence ID" value="EEF46410.1"/>
    <property type="molecule type" value="Genomic_DNA"/>
</dbReference>
<evidence type="ECO:0000256" key="5">
    <source>
        <dbReference type="ARBA" id="ARBA00023043"/>
    </source>
</evidence>
<evidence type="ECO:0000256" key="3">
    <source>
        <dbReference type="ARBA" id="ARBA00022737"/>
    </source>
</evidence>
<feature type="repeat" description="ANK" evidence="7">
    <location>
        <begin position="70"/>
        <end position="92"/>
    </location>
</feature>
<accession>B9RQH1</accession>
<feature type="compositionally biased region" description="Low complexity" evidence="8">
    <location>
        <begin position="578"/>
        <end position="591"/>
    </location>
</feature>
<dbReference type="eggNOG" id="KOG0504">
    <property type="taxonomic scope" value="Eukaryota"/>
</dbReference>
<feature type="transmembrane region" description="Helical" evidence="9">
    <location>
        <begin position="442"/>
        <end position="466"/>
    </location>
</feature>
<dbReference type="PROSITE" id="PS50297">
    <property type="entry name" value="ANK_REP_REGION"/>
    <property type="match status" value="3"/>
</dbReference>
<evidence type="ECO:0000313" key="11">
    <source>
        <dbReference type="EMBL" id="EEF46410.1"/>
    </source>
</evidence>
<feature type="transmembrane region" description="Helical" evidence="9">
    <location>
        <begin position="486"/>
        <end position="506"/>
    </location>
</feature>
<dbReference type="Pfam" id="PF00023">
    <property type="entry name" value="Ank"/>
    <property type="match status" value="1"/>
</dbReference>
<dbReference type="PANTHER" id="PTHR24186:SF43">
    <property type="entry name" value="PGG DOMAIN-CONTAINING PROTEIN"/>
    <property type="match status" value="1"/>
</dbReference>
<dbReference type="GO" id="GO:0005886">
    <property type="term" value="C:plasma membrane"/>
    <property type="evidence" value="ECO:0000318"/>
    <property type="project" value="GO_Central"/>
</dbReference>
<evidence type="ECO:0000256" key="9">
    <source>
        <dbReference type="SAM" id="Phobius"/>
    </source>
</evidence>
<dbReference type="Pfam" id="PF12796">
    <property type="entry name" value="Ank_2"/>
    <property type="match status" value="2"/>
</dbReference>
<evidence type="ECO:0000259" key="10">
    <source>
        <dbReference type="Pfam" id="PF13962"/>
    </source>
</evidence>
<keyword evidence="3" id="KW-0677">Repeat</keyword>
<dbReference type="STRING" id="3988.B9RQH1"/>
<evidence type="ECO:0000256" key="1">
    <source>
        <dbReference type="ARBA" id="ARBA00004141"/>
    </source>
</evidence>
<evidence type="ECO:0000256" key="6">
    <source>
        <dbReference type="ARBA" id="ARBA00023136"/>
    </source>
</evidence>
<evidence type="ECO:0000313" key="12">
    <source>
        <dbReference type="Proteomes" id="UP000008311"/>
    </source>
</evidence>
<organism evidence="11 12">
    <name type="scientific">Ricinus communis</name>
    <name type="common">Castor bean</name>
    <dbReference type="NCBI Taxonomy" id="3988"/>
    <lineage>
        <taxon>Eukaryota</taxon>
        <taxon>Viridiplantae</taxon>
        <taxon>Streptophyta</taxon>
        <taxon>Embryophyta</taxon>
        <taxon>Tracheophyta</taxon>
        <taxon>Spermatophyta</taxon>
        <taxon>Magnoliopsida</taxon>
        <taxon>eudicotyledons</taxon>
        <taxon>Gunneridae</taxon>
        <taxon>Pentapetalae</taxon>
        <taxon>rosids</taxon>
        <taxon>fabids</taxon>
        <taxon>Malpighiales</taxon>
        <taxon>Euphorbiaceae</taxon>
        <taxon>Acalyphoideae</taxon>
        <taxon>Acalypheae</taxon>
        <taxon>Ricinus</taxon>
    </lineage>
</organism>
<reference evidence="12" key="1">
    <citation type="journal article" date="2010" name="Nat. Biotechnol.">
        <title>Draft genome sequence of the oilseed species Ricinus communis.</title>
        <authorList>
            <person name="Chan A.P."/>
            <person name="Crabtree J."/>
            <person name="Zhao Q."/>
            <person name="Lorenzi H."/>
            <person name="Orvis J."/>
            <person name="Puiu D."/>
            <person name="Melake-Berhan A."/>
            <person name="Jones K.M."/>
            <person name="Redman J."/>
            <person name="Chen G."/>
            <person name="Cahoon E.B."/>
            <person name="Gedil M."/>
            <person name="Stanke M."/>
            <person name="Haas B.J."/>
            <person name="Wortman J.R."/>
            <person name="Fraser-Liggett C.M."/>
            <person name="Ravel J."/>
            <person name="Rabinowicz P.D."/>
        </authorList>
    </citation>
    <scope>NUCLEOTIDE SEQUENCE [LARGE SCALE GENOMIC DNA]</scope>
    <source>
        <strain evidence="12">cv. Hale</strain>
    </source>
</reference>
<dbReference type="InParanoid" id="B9RQH1"/>